<dbReference type="PANTHER" id="PTHR43620">
    <property type="entry name" value="GLYCEROPHOSPHORYL DIESTER PHOSPHODIESTERASE"/>
    <property type="match status" value="1"/>
</dbReference>
<name>A0ABQ7QAW1_PLUXY</name>
<evidence type="ECO:0000256" key="5">
    <source>
        <dbReference type="ARBA" id="ARBA00022801"/>
    </source>
</evidence>
<gene>
    <name evidence="9" type="ORF">JYU34_013864</name>
</gene>
<reference evidence="9 10" key="1">
    <citation type="submission" date="2021-06" db="EMBL/GenBank/DDBJ databases">
        <title>A haploid diamondback moth (Plutella xylostella L.) genome assembly resolves 31 chromosomes and identifies a diamide resistance mutation.</title>
        <authorList>
            <person name="Ward C.M."/>
            <person name="Perry K.D."/>
            <person name="Baker G."/>
            <person name="Powis K."/>
            <person name="Heckel D.G."/>
            <person name="Baxter S.W."/>
        </authorList>
    </citation>
    <scope>NUCLEOTIDE SEQUENCE [LARGE SCALE GENOMIC DNA]</scope>
    <source>
        <strain evidence="9 10">LV</strain>
        <tissue evidence="9">Single pupa</tissue>
    </source>
</reference>
<evidence type="ECO:0000256" key="2">
    <source>
        <dbReference type="ARBA" id="ARBA00012247"/>
    </source>
</evidence>
<evidence type="ECO:0000313" key="9">
    <source>
        <dbReference type="EMBL" id="KAG7302361.1"/>
    </source>
</evidence>
<keyword evidence="5" id="KW-0378">Hydrolase</keyword>
<organism evidence="9 10">
    <name type="scientific">Plutella xylostella</name>
    <name type="common">Diamondback moth</name>
    <name type="synonym">Plutella maculipennis</name>
    <dbReference type="NCBI Taxonomy" id="51655"/>
    <lineage>
        <taxon>Eukaryota</taxon>
        <taxon>Metazoa</taxon>
        <taxon>Ecdysozoa</taxon>
        <taxon>Arthropoda</taxon>
        <taxon>Hexapoda</taxon>
        <taxon>Insecta</taxon>
        <taxon>Pterygota</taxon>
        <taxon>Neoptera</taxon>
        <taxon>Endopterygota</taxon>
        <taxon>Lepidoptera</taxon>
        <taxon>Glossata</taxon>
        <taxon>Ditrysia</taxon>
        <taxon>Yponomeutoidea</taxon>
        <taxon>Plutellidae</taxon>
        <taxon>Plutella</taxon>
    </lineage>
</organism>
<feature type="signal peptide" evidence="7">
    <location>
        <begin position="1"/>
        <end position="24"/>
    </location>
</feature>
<evidence type="ECO:0000259" key="8">
    <source>
        <dbReference type="PROSITE" id="PS51704"/>
    </source>
</evidence>
<sequence length="374" mass="41261">MNIYAKTRCLLATTSLFFVAVSPAVVTPPTAHCRKSARPDSCSPLIIGHRGASGYVPEHTLGSYALAITVGADYVEPDIVITKDRQLIILHDNHLSTTTDVADRAEFANRRTTKTVDGTQITSWFTEDFTLDEIKTLRAKERIPQNRPGNARLDGAFQVPTFQEVIDLVKSLQVSQRRVIGLYPEIKHSTYFKRLGLPMEKLVVDTLHKNGYVGSKAAVFIQSFEINNLKELKNMTDLRLLQLLDSPEVRPADQDQETGITYGEIATREGLQALGQYATAVAPDKSYIIPRDGEGRLLSPTSFVKDAHDAGLKVHPYTFRRENVFLPLEFRSGDASAAAIGDMAGEIKAFLDTGIDGLFTDQADVAVRLRGPCL</sequence>
<evidence type="ECO:0000256" key="7">
    <source>
        <dbReference type="SAM" id="SignalP"/>
    </source>
</evidence>
<evidence type="ECO:0000256" key="4">
    <source>
        <dbReference type="ARBA" id="ARBA00022798"/>
    </source>
</evidence>
<dbReference type="EC" id="3.1.4.46" evidence="2"/>
<accession>A0ABQ7QAW1</accession>
<evidence type="ECO:0000256" key="3">
    <source>
        <dbReference type="ARBA" id="ARBA00022729"/>
    </source>
</evidence>
<evidence type="ECO:0000256" key="1">
    <source>
        <dbReference type="ARBA" id="ARBA00007277"/>
    </source>
</evidence>
<comment type="catalytic activity">
    <reaction evidence="6">
        <text>a sn-glycero-3-phosphodiester + H2O = an alcohol + sn-glycerol 3-phosphate + H(+)</text>
        <dbReference type="Rhea" id="RHEA:12969"/>
        <dbReference type="ChEBI" id="CHEBI:15377"/>
        <dbReference type="ChEBI" id="CHEBI:15378"/>
        <dbReference type="ChEBI" id="CHEBI:30879"/>
        <dbReference type="ChEBI" id="CHEBI:57597"/>
        <dbReference type="ChEBI" id="CHEBI:83408"/>
        <dbReference type="EC" id="3.1.4.46"/>
    </reaction>
</comment>
<dbReference type="Pfam" id="PF03009">
    <property type="entry name" value="GDPD"/>
    <property type="match status" value="1"/>
</dbReference>
<dbReference type="EMBL" id="JAHIBW010000018">
    <property type="protein sequence ID" value="KAG7302361.1"/>
    <property type="molecule type" value="Genomic_DNA"/>
</dbReference>
<protein>
    <recommendedName>
        <fullName evidence="2">glycerophosphodiester phosphodiesterase</fullName>
        <ecNumber evidence="2">3.1.4.46</ecNumber>
    </recommendedName>
</protein>
<evidence type="ECO:0000313" key="10">
    <source>
        <dbReference type="Proteomes" id="UP000823941"/>
    </source>
</evidence>
<proteinExistence type="inferred from homology"/>
<keyword evidence="10" id="KW-1185">Reference proteome</keyword>
<evidence type="ECO:0000256" key="6">
    <source>
        <dbReference type="ARBA" id="ARBA00047512"/>
    </source>
</evidence>
<keyword evidence="3 7" id="KW-0732">Signal</keyword>
<dbReference type="Proteomes" id="UP000823941">
    <property type="component" value="Chromosome 18"/>
</dbReference>
<dbReference type="SUPFAM" id="SSF51695">
    <property type="entry name" value="PLC-like phosphodiesterases"/>
    <property type="match status" value="1"/>
</dbReference>
<comment type="caution">
    <text evidence="9">The sequence shown here is derived from an EMBL/GenBank/DDBJ whole genome shotgun (WGS) entry which is preliminary data.</text>
</comment>
<dbReference type="InterPro" id="IPR017946">
    <property type="entry name" value="PLC-like_Pdiesterase_TIM-brl"/>
</dbReference>
<dbReference type="CDD" id="cd08602">
    <property type="entry name" value="GDPD_ScGlpQ1_like"/>
    <property type="match status" value="1"/>
</dbReference>
<feature type="domain" description="GP-PDE" evidence="8">
    <location>
        <begin position="44"/>
        <end position="370"/>
    </location>
</feature>
<keyword evidence="4" id="KW-0319">Glycerol metabolism</keyword>
<feature type="chain" id="PRO_5047009260" description="glycerophosphodiester phosphodiesterase" evidence="7">
    <location>
        <begin position="25"/>
        <end position="374"/>
    </location>
</feature>
<comment type="similarity">
    <text evidence="1">Belongs to the glycerophosphoryl diester phosphodiesterase family.</text>
</comment>
<dbReference type="PROSITE" id="PS51704">
    <property type="entry name" value="GP_PDE"/>
    <property type="match status" value="1"/>
</dbReference>
<dbReference type="Gene3D" id="3.20.20.190">
    <property type="entry name" value="Phosphatidylinositol (PI) phosphodiesterase"/>
    <property type="match status" value="1"/>
</dbReference>
<dbReference type="PANTHER" id="PTHR43620:SF7">
    <property type="entry name" value="GLYCEROPHOSPHODIESTER PHOSPHODIESTERASE GDPD5-RELATED"/>
    <property type="match status" value="1"/>
</dbReference>
<dbReference type="InterPro" id="IPR030395">
    <property type="entry name" value="GP_PDE_dom"/>
</dbReference>